<sequence length="295" mass="32914">MRFYSLTVGLVEQTAYEGPARLPLTFAFAPMLPDLPNLPPCPPQTWDSFLPSLPRASPPASPAGSHCLHDITQQPGSLALHRDMHAYPPPLNLPPDWNNHSTSTRLNNQPTSRRIIDTTRPSPKHLPPKRQEHGCSAQSRFPAQYLRTRSRSANPSPTLHANGQVDSKAPPSAGTSVKFLPGNRLEPDYLHHGLLCAREYDCQWADCRANFRHNDTDSDDDFQSTVREHVSVHAASGVVCCWRDCSSKSTYASGRDLERHIRTHLDSIVAHRIQCAGATNENGPRRSSKRQRLFK</sequence>
<feature type="compositionally biased region" description="Polar residues" evidence="1">
    <location>
        <begin position="98"/>
        <end position="112"/>
    </location>
</feature>
<protein>
    <submittedName>
        <fullName evidence="2">Uncharacterized protein</fullName>
    </submittedName>
</protein>
<gene>
    <name evidence="2" type="ORF">Hypma_014376</name>
</gene>
<dbReference type="Gene3D" id="3.30.160.60">
    <property type="entry name" value="Classic Zinc Finger"/>
    <property type="match status" value="1"/>
</dbReference>
<evidence type="ECO:0000256" key="1">
    <source>
        <dbReference type="SAM" id="MobiDB-lite"/>
    </source>
</evidence>
<proteinExistence type="predicted"/>
<accession>A0A369JA45</accession>
<organism evidence="2 3">
    <name type="scientific">Hypsizygus marmoreus</name>
    <name type="common">White beech mushroom</name>
    <name type="synonym">Agaricus marmoreus</name>
    <dbReference type="NCBI Taxonomy" id="39966"/>
    <lineage>
        <taxon>Eukaryota</taxon>
        <taxon>Fungi</taxon>
        <taxon>Dikarya</taxon>
        <taxon>Basidiomycota</taxon>
        <taxon>Agaricomycotina</taxon>
        <taxon>Agaricomycetes</taxon>
        <taxon>Agaricomycetidae</taxon>
        <taxon>Agaricales</taxon>
        <taxon>Tricholomatineae</taxon>
        <taxon>Lyophyllaceae</taxon>
        <taxon>Hypsizygus</taxon>
    </lineage>
</organism>
<feature type="region of interest" description="Disordered" evidence="1">
    <location>
        <begin position="98"/>
        <end position="173"/>
    </location>
</feature>
<dbReference type="InParanoid" id="A0A369JA45"/>
<evidence type="ECO:0000313" key="3">
    <source>
        <dbReference type="Proteomes" id="UP000076154"/>
    </source>
</evidence>
<comment type="caution">
    <text evidence="2">The sequence shown here is derived from an EMBL/GenBank/DDBJ whole genome shotgun (WGS) entry which is preliminary data.</text>
</comment>
<dbReference type="Proteomes" id="UP000076154">
    <property type="component" value="Unassembled WGS sequence"/>
</dbReference>
<keyword evidence="3" id="KW-1185">Reference proteome</keyword>
<name>A0A369JA45_HYPMA</name>
<dbReference type="EMBL" id="LUEZ02000085">
    <property type="protein sequence ID" value="RDB18931.1"/>
    <property type="molecule type" value="Genomic_DNA"/>
</dbReference>
<feature type="compositionally biased region" description="Polar residues" evidence="1">
    <location>
        <begin position="151"/>
        <end position="165"/>
    </location>
</feature>
<reference evidence="2" key="1">
    <citation type="submission" date="2018-04" db="EMBL/GenBank/DDBJ databases">
        <title>Whole genome sequencing of Hypsizygus marmoreus.</title>
        <authorList>
            <person name="Choi I.-G."/>
            <person name="Min B."/>
            <person name="Kim J.-G."/>
            <person name="Kim S."/>
            <person name="Oh Y.-L."/>
            <person name="Kong W.-S."/>
            <person name="Park H."/>
            <person name="Jeong J."/>
            <person name="Song E.-S."/>
        </authorList>
    </citation>
    <scope>NUCLEOTIDE SEQUENCE [LARGE SCALE GENOMIC DNA]</scope>
    <source>
        <strain evidence="2">51987-8</strain>
    </source>
</reference>
<evidence type="ECO:0000313" key="2">
    <source>
        <dbReference type="EMBL" id="RDB18931.1"/>
    </source>
</evidence>
<dbReference type="AlphaFoldDB" id="A0A369JA45"/>